<proteinExistence type="predicted"/>
<protein>
    <submittedName>
        <fullName evidence="1">Pfs, NACHT and WD domain-containing protein</fullName>
    </submittedName>
</protein>
<reference evidence="1 2" key="1">
    <citation type="journal article" date="2016" name="PLoS Pathog.">
        <title>Biosynthesis of antibiotic leucinostatins in bio-control fungus Purpureocillium lilacinum and their inhibition on phytophthora revealed by genome mining.</title>
        <authorList>
            <person name="Wang G."/>
            <person name="Liu Z."/>
            <person name="Lin R."/>
            <person name="Li E."/>
            <person name="Mao Z."/>
            <person name="Ling J."/>
            <person name="Yang Y."/>
            <person name="Yin W.B."/>
            <person name="Xie B."/>
        </authorList>
    </citation>
    <scope>NUCLEOTIDE SEQUENCE [LARGE SCALE GENOMIC DNA]</scope>
    <source>
        <strain evidence="1">170</strain>
    </source>
</reference>
<dbReference type="InterPro" id="IPR011989">
    <property type="entry name" value="ARM-like"/>
</dbReference>
<dbReference type="STRING" id="1380566.A0A179FGT0"/>
<comment type="caution">
    <text evidence="1">The sequence shown here is derived from an EMBL/GenBank/DDBJ whole genome shotgun (WGS) entry which is preliminary data.</text>
</comment>
<dbReference type="KEGG" id="pchm:VFPPC_05564"/>
<dbReference type="Proteomes" id="UP000078397">
    <property type="component" value="Unassembled WGS sequence"/>
</dbReference>
<accession>A0A179FGT0</accession>
<dbReference type="Gene3D" id="1.25.10.10">
    <property type="entry name" value="Leucine-rich Repeat Variant"/>
    <property type="match status" value="1"/>
</dbReference>
<gene>
    <name evidence="1" type="ORF">VFPPC_05564</name>
</gene>
<dbReference type="AlphaFoldDB" id="A0A179FGT0"/>
<evidence type="ECO:0000313" key="2">
    <source>
        <dbReference type="Proteomes" id="UP000078397"/>
    </source>
</evidence>
<organism evidence="1 2">
    <name type="scientific">Pochonia chlamydosporia 170</name>
    <dbReference type="NCBI Taxonomy" id="1380566"/>
    <lineage>
        <taxon>Eukaryota</taxon>
        <taxon>Fungi</taxon>
        <taxon>Dikarya</taxon>
        <taxon>Ascomycota</taxon>
        <taxon>Pezizomycotina</taxon>
        <taxon>Sordariomycetes</taxon>
        <taxon>Hypocreomycetidae</taxon>
        <taxon>Hypocreales</taxon>
        <taxon>Clavicipitaceae</taxon>
        <taxon>Pochonia</taxon>
    </lineage>
</organism>
<sequence>MDGDASIRPAALKCLCERPLSDEAVPDMTALLKNAATGIRLAVLEAVRGRVWCNKPFQDVVSLFKDEDSNVRRAAVNALNVTVFRFDEMLSEVASLLRDKYSRVRRAAFILLCRTSGLPDRLIREISSRDENSHIWNAASEVEPCNLEAELRLAAIQEVARSLGNELFSDRVRVLQLLTELPELPNDVIQKMVKLLEDRENVVRHQAWVSLERHPESCQVLFSGPFAAQFYKHLLRRSYFEQYILYFDHGSLCAGTAGDVRRFPAPNWQDILVRIGDFRMQLPSEFHKCICICGRGKLSRYGLTGNKNWGWCFAEKNRDARCLYTIASNAVYP</sequence>
<dbReference type="InterPro" id="IPR016024">
    <property type="entry name" value="ARM-type_fold"/>
</dbReference>
<name>A0A179FGT0_METCM</name>
<dbReference type="EMBL" id="LSBJ02000005">
    <property type="protein sequence ID" value="OAQ64259.2"/>
    <property type="molecule type" value="Genomic_DNA"/>
</dbReference>
<evidence type="ECO:0000313" key="1">
    <source>
        <dbReference type="EMBL" id="OAQ64259.2"/>
    </source>
</evidence>
<dbReference type="OrthoDB" id="4848999at2759"/>
<dbReference type="GeneID" id="28848732"/>
<dbReference type="RefSeq" id="XP_018141573.2">
    <property type="nucleotide sequence ID" value="XM_018284738.2"/>
</dbReference>
<dbReference type="SUPFAM" id="SSF48371">
    <property type="entry name" value="ARM repeat"/>
    <property type="match status" value="1"/>
</dbReference>
<keyword evidence="2" id="KW-1185">Reference proteome</keyword>